<dbReference type="EMBL" id="GBXM01026097">
    <property type="protein sequence ID" value="JAH82480.1"/>
    <property type="molecule type" value="Transcribed_RNA"/>
</dbReference>
<evidence type="ECO:0000313" key="1">
    <source>
        <dbReference type="EMBL" id="JAH82480.1"/>
    </source>
</evidence>
<reference evidence="1" key="1">
    <citation type="submission" date="2014-11" db="EMBL/GenBank/DDBJ databases">
        <authorList>
            <person name="Amaro Gonzalez C."/>
        </authorList>
    </citation>
    <scope>NUCLEOTIDE SEQUENCE</scope>
</reference>
<proteinExistence type="predicted"/>
<accession>A0A0E9VYT2</accession>
<protein>
    <submittedName>
        <fullName evidence="1">Uncharacterized protein</fullName>
    </submittedName>
</protein>
<reference evidence="1" key="2">
    <citation type="journal article" date="2015" name="Fish Shellfish Immunol.">
        <title>Early steps in the European eel (Anguilla anguilla)-Vibrio vulnificus interaction in the gills: Role of the RtxA13 toxin.</title>
        <authorList>
            <person name="Callol A."/>
            <person name="Pajuelo D."/>
            <person name="Ebbesson L."/>
            <person name="Teles M."/>
            <person name="MacKenzie S."/>
            <person name="Amaro C."/>
        </authorList>
    </citation>
    <scope>NUCLEOTIDE SEQUENCE</scope>
</reference>
<organism evidence="1">
    <name type="scientific">Anguilla anguilla</name>
    <name type="common">European freshwater eel</name>
    <name type="synonym">Muraena anguilla</name>
    <dbReference type="NCBI Taxonomy" id="7936"/>
    <lineage>
        <taxon>Eukaryota</taxon>
        <taxon>Metazoa</taxon>
        <taxon>Chordata</taxon>
        <taxon>Craniata</taxon>
        <taxon>Vertebrata</taxon>
        <taxon>Euteleostomi</taxon>
        <taxon>Actinopterygii</taxon>
        <taxon>Neopterygii</taxon>
        <taxon>Teleostei</taxon>
        <taxon>Anguilliformes</taxon>
        <taxon>Anguillidae</taxon>
        <taxon>Anguilla</taxon>
    </lineage>
</organism>
<sequence>MATFDQFQVVGGWRY</sequence>
<name>A0A0E9VYT2_ANGAN</name>